<feature type="chain" id="PRO_5028866934" evidence="1">
    <location>
        <begin position="20"/>
        <end position="95"/>
    </location>
</feature>
<keyword evidence="1" id="KW-0732">Signal</keyword>
<proteinExistence type="predicted"/>
<evidence type="ECO:0000256" key="1">
    <source>
        <dbReference type="SAM" id="SignalP"/>
    </source>
</evidence>
<reference evidence="2 3" key="1">
    <citation type="submission" date="2019-06" db="EMBL/GenBank/DDBJ databases">
        <authorList>
            <person name="Palmer J.M."/>
        </authorList>
    </citation>
    <scope>NUCLEOTIDE SEQUENCE [LARGE SCALE GENOMIC DNA]</scope>
    <source>
        <strain evidence="2 3">TWF191</strain>
    </source>
</reference>
<evidence type="ECO:0000313" key="3">
    <source>
        <dbReference type="Proteomes" id="UP000483672"/>
    </source>
</evidence>
<dbReference type="EMBL" id="WIPF01000085">
    <property type="protein sequence ID" value="KAF3211953.1"/>
    <property type="molecule type" value="Genomic_DNA"/>
</dbReference>
<accession>A0A7C8UES5</accession>
<comment type="caution">
    <text evidence="2">The sequence shown here is derived from an EMBL/GenBank/DDBJ whole genome shotgun (WGS) entry which is preliminary data.</text>
</comment>
<feature type="signal peptide" evidence="1">
    <location>
        <begin position="1"/>
        <end position="19"/>
    </location>
</feature>
<evidence type="ECO:0000313" key="2">
    <source>
        <dbReference type="EMBL" id="KAF3211953.1"/>
    </source>
</evidence>
<dbReference type="Proteomes" id="UP000483672">
    <property type="component" value="Unassembled WGS sequence"/>
</dbReference>
<sequence>MQFTTILLSILASTAVINAAPVPEPVFGAIAGAIGLGCAFQADKCQKAGDEAIEVIKEGPKGSGSRQWEAAKDDGGFSIGAGKGGVGSYTVFENT</sequence>
<gene>
    <name evidence="2" type="ORF">TWF191_010611</name>
</gene>
<organism evidence="2 3">
    <name type="scientific">Orbilia oligospora</name>
    <name type="common">Nematode-trapping fungus</name>
    <name type="synonym">Arthrobotrys oligospora</name>
    <dbReference type="NCBI Taxonomy" id="2813651"/>
    <lineage>
        <taxon>Eukaryota</taxon>
        <taxon>Fungi</taxon>
        <taxon>Dikarya</taxon>
        <taxon>Ascomycota</taxon>
        <taxon>Pezizomycotina</taxon>
        <taxon>Orbiliomycetes</taxon>
        <taxon>Orbiliales</taxon>
        <taxon>Orbiliaceae</taxon>
        <taxon>Orbilia</taxon>
    </lineage>
</organism>
<protein>
    <submittedName>
        <fullName evidence="2">Uncharacterized protein</fullName>
    </submittedName>
</protein>
<name>A0A7C8UES5_ORBOL</name>
<dbReference type="AlphaFoldDB" id="A0A7C8UES5"/>